<dbReference type="OrthoDB" id="43460at2759"/>
<feature type="region of interest" description="Disordered" evidence="1">
    <location>
        <begin position="1"/>
        <end position="24"/>
    </location>
</feature>
<keyword evidence="3" id="KW-1185">Reference proteome</keyword>
<organism evidence="2 3">
    <name type="scientific">Hypholoma sublateritium (strain FD-334 SS-4)</name>
    <dbReference type="NCBI Taxonomy" id="945553"/>
    <lineage>
        <taxon>Eukaryota</taxon>
        <taxon>Fungi</taxon>
        <taxon>Dikarya</taxon>
        <taxon>Basidiomycota</taxon>
        <taxon>Agaricomycotina</taxon>
        <taxon>Agaricomycetes</taxon>
        <taxon>Agaricomycetidae</taxon>
        <taxon>Agaricales</taxon>
        <taxon>Agaricineae</taxon>
        <taxon>Strophariaceae</taxon>
        <taxon>Hypholoma</taxon>
    </lineage>
</organism>
<protein>
    <recommendedName>
        <fullName evidence="4">Tetratricopeptide repeat protein 39B</fullName>
    </recommendedName>
</protein>
<dbReference type="PANTHER" id="PTHR31859:SF1">
    <property type="entry name" value="TETRATRICOPEPTIDE REPEAT PROTEIN 39C"/>
    <property type="match status" value="1"/>
</dbReference>
<dbReference type="PANTHER" id="PTHR31859">
    <property type="entry name" value="TETRATRICOPEPTIDE REPEAT PROTEIN 39 FAMILY MEMBER"/>
    <property type="match status" value="1"/>
</dbReference>
<dbReference type="GO" id="GO:0005829">
    <property type="term" value="C:cytosol"/>
    <property type="evidence" value="ECO:0007669"/>
    <property type="project" value="TreeGrafter"/>
</dbReference>
<dbReference type="Pfam" id="PF10300">
    <property type="entry name" value="Iml2-TPR_39"/>
    <property type="match status" value="1"/>
</dbReference>
<evidence type="ECO:0000256" key="1">
    <source>
        <dbReference type="SAM" id="MobiDB-lite"/>
    </source>
</evidence>
<dbReference type="GO" id="GO:0005634">
    <property type="term" value="C:nucleus"/>
    <property type="evidence" value="ECO:0007669"/>
    <property type="project" value="TreeGrafter"/>
</dbReference>
<reference evidence="3" key="1">
    <citation type="submission" date="2014-04" db="EMBL/GenBank/DDBJ databases">
        <title>Evolutionary Origins and Diversification of the Mycorrhizal Mutualists.</title>
        <authorList>
            <consortium name="DOE Joint Genome Institute"/>
            <consortium name="Mycorrhizal Genomics Consortium"/>
            <person name="Kohler A."/>
            <person name="Kuo A."/>
            <person name="Nagy L.G."/>
            <person name="Floudas D."/>
            <person name="Copeland A."/>
            <person name="Barry K.W."/>
            <person name="Cichocki N."/>
            <person name="Veneault-Fourrey C."/>
            <person name="LaButti K."/>
            <person name="Lindquist E.A."/>
            <person name="Lipzen A."/>
            <person name="Lundell T."/>
            <person name="Morin E."/>
            <person name="Murat C."/>
            <person name="Riley R."/>
            <person name="Ohm R."/>
            <person name="Sun H."/>
            <person name="Tunlid A."/>
            <person name="Henrissat B."/>
            <person name="Grigoriev I.V."/>
            <person name="Hibbett D.S."/>
            <person name="Martin F."/>
        </authorList>
    </citation>
    <scope>NUCLEOTIDE SEQUENCE [LARGE SCALE GENOMIC DNA]</scope>
    <source>
        <strain evidence="3">FD-334 SS-4</strain>
    </source>
</reference>
<proteinExistence type="predicted"/>
<evidence type="ECO:0000313" key="3">
    <source>
        <dbReference type="Proteomes" id="UP000054270"/>
    </source>
</evidence>
<name>A0A0D2PDU0_HYPSF</name>
<dbReference type="InterPro" id="IPR019412">
    <property type="entry name" value="IML2/TPR_39"/>
</dbReference>
<dbReference type="EMBL" id="KN817527">
    <property type="protein sequence ID" value="KJA26681.1"/>
    <property type="molecule type" value="Genomic_DNA"/>
</dbReference>
<accession>A0A0D2PDU0</accession>
<dbReference type="Proteomes" id="UP000054270">
    <property type="component" value="Unassembled WGS sequence"/>
</dbReference>
<feature type="compositionally biased region" description="Polar residues" evidence="1">
    <location>
        <begin position="13"/>
        <end position="24"/>
    </location>
</feature>
<evidence type="ECO:0000313" key="2">
    <source>
        <dbReference type="EMBL" id="KJA26681.1"/>
    </source>
</evidence>
<sequence length="724" mass="79001">MSTPKEEGGLLTPATSTYPDETPKTAASTASYVSHITTPPAVVQPYGPDTALTDLTCIQYALQTFLESKMLECEAYMRECDPPMERLYFATGFGLIQCVKGLMSYADEDLLMGIQHTKQGNAVAAAHRKKAAFLGSRLAGYVVSAVHGGLSVSFIKSMTDLERHAELVYAESLFEKALLGIVYSGDWLAFIKEALNMRTTIGIYRALGAYLDAIDAVAPGGHDDSVDVHFRSGVYLGVGMSNIILSLMPGKLMALVELFGYHGDRARGLALLMKAGGWVEGEEEPRVGVAEEGVRRSICDMTLLIFHLVLSSFTFDGVDTSVAATILAWNLKRYPNGVFFLFGAGRLALMHSRPKEAVEYYTRAMESQQQYRNLHHISFWEMAIAHLALWDVDRSLGCWRDLEREATWSKAIYSYGMAVCLLHTASSSADPSSDAAKSAKAEAGRLMARVPGLRQKIAGKSIPMEKFVARKARKHQAQGRLLLPALDLAYIFQGIGHAPRGVIVRRMLPEVDAALKQLGVFDEVVAAEGAESAGSSKAAKTDEAEWRKRERAYAEGGKGYWDDYCLAMFLRGVCMRYVAYPDPDAELDEVDDASTRALVPQAHAARAAEQAFQAVFTHGPKIELDHHLVYHAHYEYGRLLANLPDASIAASFKITASLPTDAANGDTHSHTPAERAALAQFELVLSGKYLEVGPSGRKGRYSMENALAMRTHAAVAVLGKGGRL</sequence>
<dbReference type="AlphaFoldDB" id="A0A0D2PDU0"/>
<evidence type="ECO:0008006" key="4">
    <source>
        <dbReference type="Google" id="ProtNLM"/>
    </source>
</evidence>
<dbReference type="GO" id="GO:0005741">
    <property type="term" value="C:mitochondrial outer membrane"/>
    <property type="evidence" value="ECO:0007669"/>
    <property type="project" value="TreeGrafter"/>
</dbReference>
<dbReference type="OMA" id="ELMWAHC"/>
<gene>
    <name evidence="2" type="ORF">HYPSUDRAFT_63897</name>
</gene>